<proteinExistence type="inferred from homology"/>
<comment type="function">
    <text evidence="4">Involved in the maturation of [NiFe] hydrogenases. Required for nickel insertion into the metal center of the hydrogenase.</text>
</comment>
<dbReference type="GO" id="GO:0016151">
    <property type="term" value="F:nickel cation binding"/>
    <property type="evidence" value="ECO:0007669"/>
    <property type="project" value="UniProtKB-UniRule"/>
</dbReference>
<dbReference type="InterPro" id="IPR000688">
    <property type="entry name" value="HypA/HybF"/>
</dbReference>
<gene>
    <name evidence="4" type="primary">hypA</name>
    <name evidence="5" type="ORF">IAD42_11455</name>
</gene>
<evidence type="ECO:0000313" key="5">
    <source>
        <dbReference type="EMBL" id="HIS98580.1"/>
    </source>
</evidence>
<organism evidence="5 6">
    <name type="scientific">Candidatus Scatomorpha pullistercoris</name>
    <dbReference type="NCBI Taxonomy" id="2840929"/>
    <lineage>
        <taxon>Bacteria</taxon>
        <taxon>Bacillati</taxon>
        <taxon>Bacillota</taxon>
        <taxon>Clostridia</taxon>
        <taxon>Eubacteriales</taxon>
        <taxon>Candidatus Scatomorpha</taxon>
    </lineage>
</organism>
<keyword evidence="2 4" id="KW-0479">Metal-binding</keyword>
<comment type="similarity">
    <text evidence="4">Belongs to the HypA/HybF family.</text>
</comment>
<keyword evidence="3 4" id="KW-0862">Zinc</keyword>
<dbReference type="Pfam" id="PF01155">
    <property type="entry name" value="HypA"/>
    <property type="match status" value="1"/>
</dbReference>
<evidence type="ECO:0000256" key="3">
    <source>
        <dbReference type="ARBA" id="ARBA00022833"/>
    </source>
</evidence>
<feature type="binding site" evidence="4">
    <location>
        <position position="89"/>
    </location>
    <ligand>
        <name>Zn(2+)</name>
        <dbReference type="ChEBI" id="CHEBI:29105"/>
    </ligand>
</feature>
<evidence type="ECO:0000313" key="6">
    <source>
        <dbReference type="Proteomes" id="UP000886876"/>
    </source>
</evidence>
<dbReference type="EMBL" id="DVJS01000281">
    <property type="protein sequence ID" value="HIS98580.1"/>
    <property type="molecule type" value="Genomic_DNA"/>
</dbReference>
<evidence type="ECO:0000256" key="2">
    <source>
        <dbReference type="ARBA" id="ARBA00022723"/>
    </source>
</evidence>
<dbReference type="PANTHER" id="PTHR34535:SF3">
    <property type="entry name" value="HYDROGENASE MATURATION FACTOR HYPA"/>
    <property type="match status" value="1"/>
</dbReference>
<evidence type="ECO:0000256" key="4">
    <source>
        <dbReference type="HAMAP-Rule" id="MF_00213"/>
    </source>
</evidence>
<comment type="caution">
    <text evidence="5">The sequence shown here is derived from an EMBL/GenBank/DDBJ whole genome shotgun (WGS) entry which is preliminary data.</text>
</comment>
<feature type="binding site" evidence="4">
    <location>
        <position position="92"/>
    </location>
    <ligand>
        <name>Zn(2+)</name>
        <dbReference type="ChEBI" id="CHEBI:29105"/>
    </ligand>
</feature>
<protein>
    <recommendedName>
        <fullName evidence="4">Hydrogenase maturation factor HypA</fullName>
    </recommendedName>
</protein>
<dbReference type="GO" id="GO:0008270">
    <property type="term" value="F:zinc ion binding"/>
    <property type="evidence" value="ECO:0007669"/>
    <property type="project" value="UniProtKB-UniRule"/>
</dbReference>
<feature type="binding site" evidence="4">
    <location>
        <position position="76"/>
    </location>
    <ligand>
        <name>Zn(2+)</name>
        <dbReference type="ChEBI" id="CHEBI:29105"/>
    </ligand>
</feature>
<dbReference type="PIRSF" id="PIRSF004761">
    <property type="entry name" value="Hydrgn_mat_HypA"/>
    <property type="match status" value="1"/>
</dbReference>
<dbReference type="Gene3D" id="3.30.2320.80">
    <property type="match status" value="1"/>
</dbReference>
<dbReference type="GO" id="GO:0051604">
    <property type="term" value="P:protein maturation"/>
    <property type="evidence" value="ECO:0007669"/>
    <property type="project" value="InterPro"/>
</dbReference>
<accession>A0A9D1G722</accession>
<dbReference type="PANTHER" id="PTHR34535">
    <property type="entry name" value="HYDROGENASE MATURATION FACTOR HYPA"/>
    <property type="match status" value="1"/>
</dbReference>
<dbReference type="Proteomes" id="UP000886876">
    <property type="component" value="Unassembled WGS sequence"/>
</dbReference>
<keyword evidence="1 4" id="KW-0533">Nickel</keyword>
<evidence type="ECO:0000256" key="1">
    <source>
        <dbReference type="ARBA" id="ARBA00022596"/>
    </source>
</evidence>
<feature type="binding site" evidence="4">
    <location>
        <position position="73"/>
    </location>
    <ligand>
        <name>Zn(2+)</name>
        <dbReference type="ChEBI" id="CHEBI:29105"/>
    </ligand>
</feature>
<dbReference type="AlphaFoldDB" id="A0A9D1G722"/>
<name>A0A9D1G722_9FIRM</name>
<reference evidence="5" key="1">
    <citation type="submission" date="2020-10" db="EMBL/GenBank/DDBJ databases">
        <authorList>
            <person name="Gilroy R."/>
        </authorList>
    </citation>
    <scope>NUCLEOTIDE SEQUENCE</scope>
    <source>
        <strain evidence="5">ChiHecec3B27-6122</strain>
    </source>
</reference>
<feature type="binding site" evidence="4">
    <location>
        <position position="2"/>
    </location>
    <ligand>
        <name>Ni(2+)</name>
        <dbReference type="ChEBI" id="CHEBI:49786"/>
    </ligand>
</feature>
<dbReference type="HAMAP" id="MF_00213">
    <property type="entry name" value="HypA_HybF"/>
    <property type="match status" value="1"/>
</dbReference>
<sequence length="116" mass="12811">MHEMTLAIQAIRSVVEFAQENGIDNIDTVVLEIGELSLVVPEYMEEAYCAAVPHTMLEGTKLRIDVVPGNGICLECGQVYNIVANRGRCPKCGSDRKDVLCGEEFNIKEILVPEDE</sequence>
<reference evidence="5" key="2">
    <citation type="journal article" date="2021" name="PeerJ">
        <title>Extensive microbial diversity within the chicken gut microbiome revealed by metagenomics and culture.</title>
        <authorList>
            <person name="Gilroy R."/>
            <person name="Ravi A."/>
            <person name="Getino M."/>
            <person name="Pursley I."/>
            <person name="Horton D.L."/>
            <person name="Alikhan N.F."/>
            <person name="Baker D."/>
            <person name="Gharbi K."/>
            <person name="Hall N."/>
            <person name="Watson M."/>
            <person name="Adriaenssens E.M."/>
            <person name="Foster-Nyarko E."/>
            <person name="Jarju S."/>
            <person name="Secka A."/>
            <person name="Antonio M."/>
            <person name="Oren A."/>
            <person name="Chaudhuri R.R."/>
            <person name="La Ragione R."/>
            <person name="Hildebrand F."/>
            <person name="Pallen M.J."/>
        </authorList>
    </citation>
    <scope>NUCLEOTIDE SEQUENCE</scope>
    <source>
        <strain evidence="5">ChiHecec3B27-6122</strain>
    </source>
</reference>